<keyword evidence="2" id="KW-0732">Signal</keyword>
<feature type="region of interest" description="Disordered" evidence="1">
    <location>
        <begin position="29"/>
        <end position="59"/>
    </location>
</feature>
<feature type="non-terminal residue" evidence="3">
    <location>
        <position position="1"/>
    </location>
</feature>
<feature type="non-terminal residue" evidence="3">
    <location>
        <position position="59"/>
    </location>
</feature>
<feature type="signal peptide" evidence="2">
    <location>
        <begin position="1"/>
        <end position="15"/>
    </location>
</feature>
<evidence type="ECO:0000256" key="1">
    <source>
        <dbReference type="SAM" id="MobiDB-lite"/>
    </source>
</evidence>
<organism evidence="3 4">
    <name type="scientific">Batillaria attramentaria</name>
    <dbReference type="NCBI Taxonomy" id="370345"/>
    <lineage>
        <taxon>Eukaryota</taxon>
        <taxon>Metazoa</taxon>
        <taxon>Spiralia</taxon>
        <taxon>Lophotrochozoa</taxon>
        <taxon>Mollusca</taxon>
        <taxon>Gastropoda</taxon>
        <taxon>Caenogastropoda</taxon>
        <taxon>Sorbeoconcha</taxon>
        <taxon>Cerithioidea</taxon>
        <taxon>Batillariidae</taxon>
        <taxon>Batillaria</taxon>
    </lineage>
</organism>
<accession>A0ABD0JCJ2</accession>
<dbReference type="AlphaFoldDB" id="A0ABD0JCJ2"/>
<feature type="compositionally biased region" description="Basic and acidic residues" evidence="1">
    <location>
        <begin position="50"/>
        <end position="59"/>
    </location>
</feature>
<proteinExistence type="predicted"/>
<evidence type="ECO:0000313" key="3">
    <source>
        <dbReference type="EMBL" id="KAK7469884.1"/>
    </source>
</evidence>
<reference evidence="3 4" key="1">
    <citation type="journal article" date="2023" name="Sci. Data">
        <title>Genome assembly of the Korean intertidal mud-creeper Batillaria attramentaria.</title>
        <authorList>
            <person name="Patra A.K."/>
            <person name="Ho P.T."/>
            <person name="Jun S."/>
            <person name="Lee S.J."/>
            <person name="Kim Y."/>
            <person name="Won Y.J."/>
        </authorList>
    </citation>
    <scope>NUCLEOTIDE SEQUENCE [LARGE SCALE GENOMIC DNA]</scope>
    <source>
        <strain evidence="3">Wonlab-2016</strain>
    </source>
</reference>
<dbReference type="EMBL" id="JACVVK020000500">
    <property type="protein sequence ID" value="KAK7469884.1"/>
    <property type="molecule type" value="Genomic_DNA"/>
</dbReference>
<comment type="caution">
    <text evidence="3">The sequence shown here is derived from an EMBL/GenBank/DDBJ whole genome shotgun (WGS) entry which is preliminary data.</text>
</comment>
<dbReference type="Proteomes" id="UP001519460">
    <property type="component" value="Unassembled WGS sequence"/>
</dbReference>
<gene>
    <name evidence="3" type="ORF">BaRGS_00036104</name>
</gene>
<name>A0ABD0JCJ2_9CAEN</name>
<feature type="compositionally biased region" description="Basic and acidic residues" evidence="1">
    <location>
        <begin position="29"/>
        <end position="41"/>
    </location>
</feature>
<evidence type="ECO:0000313" key="4">
    <source>
        <dbReference type="Proteomes" id="UP001519460"/>
    </source>
</evidence>
<keyword evidence="4" id="KW-1185">Reference proteome</keyword>
<sequence>LLAMLLLLLLPESKGRDLPQTVKDLESWYDDPSKAERDVESATKAPAADDYFKREQYSD</sequence>
<evidence type="ECO:0000256" key="2">
    <source>
        <dbReference type="SAM" id="SignalP"/>
    </source>
</evidence>
<feature type="chain" id="PRO_5044835453" evidence="2">
    <location>
        <begin position="16"/>
        <end position="59"/>
    </location>
</feature>
<protein>
    <submittedName>
        <fullName evidence="3">Uncharacterized protein</fullName>
    </submittedName>
</protein>